<dbReference type="Gene3D" id="3.40.50.12780">
    <property type="entry name" value="N-terminal domain of ligase-like"/>
    <property type="match status" value="1"/>
</dbReference>
<dbReference type="Pfam" id="PF13193">
    <property type="entry name" value="AMP-binding_C"/>
    <property type="match status" value="1"/>
</dbReference>
<dbReference type="SUPFAM" id="SSF52540">
    <property type="entry name" value="P-loop containing nucleoside triphosphate hydrolases"/>
    <property type="match status" value="1"/>
</dbReference>
<dbReference type="InterPro" id="IPR009081">
    <property type="entry name" value="PP-bd_ACP"/>
</dbReference>
<dbReference type="Pfam" id="PF00550">
    <property type="entry name" value="PP-binding"/>
    <property type="match status" value="1"/>
</dbReference>
<dbReference type="InterPro" id="IPR027417">
    <property type="entry name" value="P-loop_NTPase"/>
</dbReference>
<evidence type="ECO:0000259" key="3">
    <source>
        <dbReference type="PROSITE" id="PS50075"/>
    </source>
</evidence>
<protein>
    <submittedName>
        <fullName evidence="4">AMP-binding protein</fullName>
    </submittedName>
</protein>
<dbReference type="InterPro" id="IPR025110">
    <property type="entry name" value="AMP-bd_C"/>
</dbReference>
<dbReference type="SUPFAM" id="SSF47336">
    <property type="entry name" value="ACP-like"/>
    <property type="match status" value="1"/>
</dbReference>
<accession>A0A931MIA6</accession>
<sequence>MNTTVFDLLSSRAQATPDTLAIHAHGRTGLSFAQLRDHIVSIQSSLNRLGAGRGDRVAIVLPGGPELATACLGVAACSIATPVNPDFKQAEYEVVLARLAPRIVLTLAGGQHPVRAAARALNIPVIDVVPRQGAAAGAFDLASAAPTGLTAARPGLAQPGDVALILQTSGTTSVPKTVPLTQDNLVASAGNLARSLQLTAQDRCLHFLPMFHIGGIVDVLIAPLLVGGSTFIAPSFSSAEFFRDMEDFKPTWTQAVPVMLQEILNNADAHADIVAHHSLRFVRSVSAPLPAVLMEAFEKRFKVPVIEIFGMTETAGVITSNPLPPAKRIAGSVGIAAGTQVRIVDAKNQSMNAGQIGEVVVSGANLMGGYDADPKENERLFSEVGFRTGDLGYLDADGYLFLTGRVKDMINRGGEKVSPHEVDQLLLSHPAVADAASFAVPHATLGEDVGAVVVLRDGAKATQEELTAFLRDRLAFFKIPRVMHFIDAIPRGANGKLQRAVLTERFGKAAAAAAGARAEFVAPQDPVGKLIASMWQDILKVDAVGMNDDFFALGGESLKAASFVNALQQKWGDTLYVSSVFDAPTLARYENYLKQHYPDVVARMLGQSVAPKAAESKVTPAMIDQLRAAIARPAPMLARPARKNPPAVFVLSPPRSGSTLLRAMLGGHPDLFSPPELYLLSFNTLADRKAWFSGSQRFQLEGNIRALMQIRNQPLEEVQAFMADLEAKAYPTQDYYRMMQEWLGKRLIVDKTPAYAIHPETLERAEDYFEDAIYIHLLRHPYGMIRSFEEAKLEQLWYPRLVGADAGHPDASPYGRRQLAEMIWVILHENILAFLKKIPAARQFQLRFENVVGHPEAAMRDVCARLGLDYAPAMVTPQQDQKQRMTDGIHAVSRMIGDPKFHQHKKIESGVADTWKSAYEIDFLCEATIRLAQSLGYTETVADVRGREDIEI</sequence>
<evidence type="ECO:0000313" key="5">
    <source>
        <dbReference type="Proteomes" id="UP000651050"/>
    </source>
</evidence>
<dbReference type="AlphaFoldDB" id="A0A931MIA6"/>
<dbReference type="InterPro" id="IPR045851">
    <property type="entry name" value="AMP-bd_C_sf"/>
</dbReference>
<dbReference type="SUPFAM" id="SSF56801">
    <property type="entry name" value="Acetyl-CoA synthetase-like"/>
    <property type="match status" value="1"/>
</dbReference>
<reference evidence="4" key="1">
    <citation type="submission" date="2020-11" db="EMBL/GenBank/DDBJ databases">
        <title>Bacterial whole genome sequence for Caenimonas sp. DR4.4.</title>
        <authorList>
            <person name="Le V."/>
            <person name="Ko S.-R."/>
            <person name="Ahn C.-Y."/>
            <person name="Oh H.-M."/>
        </authorList>
    </citation>
    <scope>NUCLEOTIDE SEQUENCE</scope>
    <source>
        <strain evidence="4">DR4.4</strain>
    </source>
</reference>
<organism evidence="4 5">
    <name type="scientific">Caenimonas aquaedulcis</name>
    <dbReference type="NCBI Taxonomy" id="2793270"/>
    <lineage>
        <taxon>Bacteria</taxon>
        <taxon>Pseudomonadati</taxon>
        <taxon>Pseudomonadota</taxon>
        <taxon>Betaproteobacteria</taxon>
        <taxon>Burkholderiales</taxon>
        <taxon>Comamonadaceae</taxon>
        <taxon>Caenimonas</taxon>
    </lineage>
</organism>
<proteinExistence type="inferred from homology"/>
<keyword evidence="2" id="KW-0436">Ligase</keyword>
<dbReference type="PROSITE" id="PS00455">
    <property type="entry name" value="AMP_BINDING"/>
    <property type="match status" value="1"/>
</dbReference>
<dbReference type="Proteomes" id="UP000651050">
    <property type="component" value="Unassembled WGS sequence"/>
</dbReference>
<dbReference type="PROSITE" id="PS50075">
    <property type="entry name" value="CARRIER"/>
    <property type="match status" value="1"/>
</dbReference>
<dbReference type="RefSeq" id="WP_196987568.1">
    <property type="nucleotide sequence ID" value="NZ_JADWYS010000001.1"/>
</dbReference>
<evidence type="ECO:0000313" key="4">
    <source>
        <dbReference type="EMBL" id="MBG9389792.1"/>
    </source>
</evidence>
<name>A0A931MIA6_9BURK</name>
<dbReference type="InterPro" id="IPR042099">
    <property type="entry name" value="ANL_N_sf"/>
</dbReference>
<dbReference type="Pfam" id="PF00501">
    <property type="entry name" value="AMP-binding"/>
    <property type="match status" value="1"/>
</dbReference>
<feature type="domain" description="Carrier" evidence="3">
    <location>
        <begin position="522"/>
        <end position="597"/>
    </location>
</feature>
<comment type="caution">
    <text evidence="4">The sequence shown here is derived from an EMBL/GenBank/DDBJ whole genome shotgun (WGS) entry which is preliminary data.</text>
</comment>
<dbReference type="GO" id="GO:0006631">
    <property type="term" value="P:fatty acid metabolic process"/>
    <property type="evidence" value="ECO:0007669"/>
    <property type="project" value="TreeGrafter"/>
</dbReference>
<evidence type="ECO:0000256" key="2">
    <source>
        <dbReference type="ARBA" id="ARBA00022598"/>
    </source>
</evidence>
<dbReference type="Gene3D" id="3.40.50.300">
    <property type="entry name" value="P-loop containing nucleotide triphosphate hydrolases"/>
    <property type="match status" value="1"/>
</dbReference>
<dbReference type="Gene3D" id="3.30.300.30">
    <property type="match status" value="1"/>
</dbReference>
<dbReference type="PANTHER" id="PTHR43201">
    <property type="entry name" value="ACYL-COA SYNTHETASE"/>
    <property type="match status" value="1"/>
</dbReference>
<dbReference type="EMBL" id="JADWYS010000001">
    <property type="protein sequence ID" value="MBG9389792.1"/>
    <property type="molecule type" value="Genomic_DNA"/>
</dbReference>
<dbReference type="Gene3D" id="1.10.1200.10">
    <property type="entry name" value="ACP-like"/>
    <property type="match status" value="1"/>
</dbReference>
<gene>
    <name evidence="4" type="ORF">I5803_17310</name>
</gene>
<dbReference type="PANTHER" id="PTHR43201:SF5">
    <property type="entry name" value="MEDIUM-CHAIN ACYL-COA LIGASE ACSF2, MITOCHONDRIAL"/>
    <property type="match status" value="1"/>
</dbReference>
<evidence type="ECO:0000256" key="1">
    <source>
        <dbReference type="ARBA" id="ARBA00006432"/>
    </source>
</evidence>
<keyword evidence="5" id="KW-1185">Reference proteome</keyword>
<dbReference type="Pfam" id="PF13469">
    <property type="entry name" value="Sulfotransfer_3"/>
    <property type="match status" value="1"/>
</dbReference>
<comment type="similarity">
    <text evidence="1">Belongs to the ATP-dependent AMP-binding enzyme family.</text>
</comment>
<dbReference type="InterPro" id="IPR000873">
    <property type="entry name" value="AMP-dep_synth/lig_dom"/>
</dbReference>
<dbReference type="InterPro" id="IPR020845">
    <property type="entry name" value="AMP-binding_CS"/>
</dbReference>
<dbReference type="GO" id="GO:0031956">
    <property type="term" value="F:medium-chain fatty acid-CoA ligase activity"/>
    <property type="evidence" value="ECO:0007669"/>
    <property type="project" value="TreeGrafter"/>
</dbReference>
<dbReference type="InterPro" id="IPR036736">
    <property type="entry name" value="ACP-like_sf"/>
</dbReference>